<accession>A0ABP1R8L6</accession>
<dbReference type="Proteomes" id="UP001642540">
    <property type="component" value="Unassembled WGS sequence"/>
</dbReference>
<dbReference type="CDD" id="cd14275">
    <property type="entry name" value="UBA_EF-Ts"/>
    <property type="match status" value="1"/>
</dbReference>
<keyword evidence="4" id="KW-0496">Mitochondrion</keyword>
<dbReference type="PROSITE" id="PS01126">
    <property type="entry name" value="EF_TS_1"/>
    <property type="match status" value="1"/>
</dbReference>
<dbReference type="HAMAP" id="MF_00050">
    <property type="entry name" value="EF_Ts"/>
    <property type="match status" value="1"/>
</dbReference>
<evidence type="ECO:0000313" key="9">
    <source>
        <dbReference type="Proteomes" id="UP001642540"/>
    </source>
</evidence>
<comment type="subcellular location">
    <subcellularLocation>
        <location evidence="4">Mitochondrion</location>
    </subcellularLocation>
</comment>
<dbReference type="PANTHER" id="PTHR11741:SF0">
    <property type="entry name" value="ELONGATION FACTOR TS, MITOCHONDRIAL"/>
    <property type="match status" value="1"/>
</dbReference>
<comment type="function">
    <text evidence="4 5">Associates with the EF-Tu.GDP complex and induces the exchange of GDP to GTP. It remains bound to the aminoacyl-tRNA.EF-Tu.GTP complex up to the GTP hydrolysis stage on the ribosome.</text>
</comment>
<dbReference type="PANTHER" id="PTHR11741">
    <property type="entry name" value="ELONGATION FACTOR TS"/>
    <property type="match status" value="1"/>
</dbReference>
<dbReference type="InterPro" id="IPR014039">
    <property type="entry name" value="Transl_elong_EFTs/EF1B_dimer"/>
</dbReference>
<comment type="similarity">
    <text evidence="1 4 5">Belongs to the EF-Ts family.</text>
</comment>
<dbReference type="Gene3D" id="1.10.8.10">
    <property type="entry name" value="DNA helicase RuvA subunit, C-terminal domain"/>
    <property type="match status" value="1"/>
</dbReference>
<keyword evidence="9" id="KW-1185">Reference proteome</keyword>
<keyword evidence="2 4" id="KW-0251">Elongation factor</keyword>
<evidence type="ECO:0000256" key="4">
    <source>
        <dbReference type="HAMAP-Rule" id="MF_03135"/>
    </source>
</evidence>
<organism evidence="8 9">
    <name type="scientific">Orchesella dallaii</name>
    <dbReference type="NCBI Taxonomy" id="48710"/>
    <lineage>
        <taxon>Eukaryota</taxon>
        <taxon>Metazoa</taxon>
        <taxon>Ecdysozoa</taxon>
        <taxon>Arthropoda</taxon>
        <taxon>Hexapoda</taxon>
        <taxon>Collembola</taxon>
        <taxon>Entomobryomorpha</taxon>
        <taxon>Entomobryoidea</taxon>
        <taxon>Orchesellidae</taxon>
        <taxon>Orchesellinae</taxon>
        <taxon>Orchesella</taxon>
    </lineage>
</organism>
<name>A0ABP1R8L6_9HEXA</name>
<protein>
    <recommendedName>
        <fullName evidence="4">Elongation factor Ts, mitochondrial</fullName>
        <shortName evidence="4">EF-Ts</shortName>
        <shortName evidence="4">EF-TsMt</shortName>
    </recommendedName>
</protein>
<dbReference type="Pfam" id="PF00889">
    <property type="entry name" value="EF_TS"/>
    <property type="match status" value="1"/>
</dbReference>
<sequence>MALLMSRYFHTSRLWNAAAASAKPVEKSALAKLRRATGYSFSKCKEALEKHGNDVKEAESWLRSQAQAHGWEKATKLQGRATAQGLVSILSSQHNAVMMEVNCETDFVSRNKKFQSLVQKITSGCYTYSKGQTGAVDTILSKVSMSSDEVGSIPLGGSRSMKDEVAVNIGELGENIKLRRAVALGSGTSILLAGYTHPAAAEGNVLGKDVVQIGKFGAIVAYKSTELGGKGPSSHRMAEIGRQLCQHIVGMNPKEIGSLDAPPPEVVKAEDAAPSTTKSETNSTAPSSSEEKSAENQDDDEFEFVAKSKSDVDETILVNQEFLLDPDLTVRDFLVQNSVEVVDFVRFECGEELEATSAA</sequence>
<comment type="caution">
    <text evidence="8">The sequence shown here is derived from an EMBL/GenBank/DDBJ whole genome shotgun (WGS) entry which is preliminary data.</text>
</comment>
<dbReference type="SUPFAM" id="SSF54713">
    <property type="entry name" value="Elongation factor Ts (EF-Ts), dimerisation domain"/>
    <property type="match status" value="2"/>
</dbReference>
<gene>
    <name evidence="8" type="ORF">ODALV1_LOCUS19772</name>
</gene>
<reference evidence="8 9" key="1">
    <citation type="submission" date="2024-08" db="EMBL/GenBank/DDBJ databases">
        <authorList>
            <person name="Cucini C."/>
            <person name="Frati F."/>
        </authorList>
    </citation>
    <scope>NUCLEOTIDE SEQUENCE [LARGE SCALE GENOMIC DNA]</scope>
</reference>
<dbReference type="EMBL" id="CAXLJM020000068">
    <property type="protein sequence ID" value="CAL8122374.1"/>
    <property type="molecule type" value="Genomic_DNA"/>
</dbReference>
<feature type="domain" description="Translation elongation factor EFTs/EF1B dimerisation" evidence="7">
    <location>
        <begin position="96"/>
        <end position="351"/>
    </location>
</feature>
<evidence type="ECO:0000256" key="1">
    <source>
        <dbReference type="ARBA" id="ARBA00005532"/>
    </source>
</evidence>
<dbReference type="Pfam" id="PF25025">
    <property type="entry name" value="EF-Ts_N"/>
    <property type="match status" value="1"/>
</dbReference>
<evidence type="ECO:0000313" key="8">
    <source>
        <dbReference type="EMBL" id="CAL8122374.1"/>
    </source>
</evidence>
<feature type="compositionally biased region" description="Polar residues" evidence="6">
    <location>
        <begin position="274"/>
        <end position="288"/>
    </location>
</feature>
<dbReference type="Gene3D" id="3.30.479.20">
    <property type="entry name" value="Elongation factor Ts, dimerisation domain"/>
    <property type="match status" value="2"/>
</dbReference>
<evidence type="ECO:0000256" key="2">
    <source>
        <dbReference type="ARBA" id="ARBA00022768"/>
    </source>
</evidence>
<evidence type="ECO:0000256" key="3">
    <source>
        <dbReference type="ARBA" id="ARBA00022917"/>
    </source>
</evidence>
<evidence type="ECO:0000256" key="5">
    <source>
        <dbReference type="RuleBase" id="RU000642"/>
    </source>
</evidence>
<keyword evidence="3 4" id="KW-0648">Protein biosynthesis</keyword>
<dbReference type="SUPFAM" id="SSF46934">
    <property type="entry name" value="UBA-like"/>
    <property type="match status" value="1"/>
</dbReference>
<dbReference type="PROSITE" id="PS01127">
    <property type="entry name" value="EF_TS_2"/>
    <property type="match status" value="1"/>
</dbReference>
<dbReference type="InterPro" id="IPR009060">
    <property type="entry name" value="UBA-like_sf"/>
</dbReference>
<evidence type="ECO:0000256" key="6">
    <source>
        <dbReference type="SAM" id="MobiDB-lite"/>
    </source>
</evidence>
<feature type="region of interest" description="Disordered" evidence="6">
    <location>
        <begin position="254"/>
        <end position="299"/>
    </location>
</feature>
<dbReference type="InterPro" id="IPR036402">
    <property type="entry name" value="EF-Ts_dimer_sf"/>
</dbReference>
<evidence type="ECO:0000259" key="7">
    <source>
        <dbReference type="Pfam" id="PF00889"/>
    </source>
</evidence>
<dbReference type="InterPro" id="IPR018101">
    <property type="entry name" value="Transl_elong_Ts_CS"/>
</dbReference>
<proteinExistence type="inferred from homology"/>
<dbReference type="InterPro" id="IPR001816">
    <property type="entry name" value="Transl_elong_EFTs/EF1B"/>
</dbReference>
<dbReference type="NCBIfam" id="TIGR00116">
    <property type="entry name" value="tsf"/>
    <property type="match status" value="1"/>
</dbReference>